<dbReference type="AlphaFoldDB" id="A0A2Z5N5C4"/>
<reference evidence="1 2" key="1">
    <citation type="journal article" date="2018" name="ISME J.">
        <title>Involvement of Burkholderiaceae and sulfurous volatiles in disease-suppressive soils.</title>
        <authorList>
            <person name="Carrion V.J."/>
            <person name="Cordovez V."/>
            <person name="Tyc O."/>
            <person name="Etalo D.W."/>
            <person name="de Bruijn I."/>
            <person name="de Jager V.C."/>
            <person name="Medema M.H."/>
            <person name="Eberl L."/>
            <person name="Raaijmakers J.M."/>
        </authorList>
    </citation>
    <scope>NUCLEOTIDE SEQUENCE [LARGE SCALE GENOMIC DNA]</scope>
    <source>
        <strain evidence="2">mHSR5</strain>
    </source>
</reference>
<dbReference type="RefSeq" id="WP_114181131.1">
    <property type="nucleotide sequence ID" value="NZ_CP024903.1"/>
</dbReference>
<evidence type="ECO:0000313" key="2">
    <source>
        <dbReference type="Proteomes" id="UP000253104"/>
    </source>
</evidence>
<accession>A0A2Z5N5C4</accession>
<organism evidence="1 2">
    <name type="scientific">Burkholderia pyrrocinia</name>
    <name type="common">Pseudomonas pyrrocinia</name>
    <dbReference type="NCBI Taxonomy" id="60550"/>
    <lineage>
        <taxon>Bacteria</taxon>
        <taxon>Pseudomonadati</taxon>
        <taxon>Pseudomonadota</taxon>
        <taxon>Betaproteobacteria</taxon>
        <taxon>Burkholderiales</taxon>
        <taxon>Burkholderiaceae</taxon>
        <taxon>Burkholderia</taxon>
        <taxon>Burkholderia cepacia complex</taxon>
    </lineage>
</organism>
<proteinExistence type="predicted"/>
<protein>
    <submittedName>
        <fullName evidence="1">Uncharacterized protein</fullName>
    </submittedName>
</protein>
<sequence length="88" mass="9959">MTTERELFEQWWFRDTPSEYRTAVAYRFRDQDGYVRGTRTAAAWDGWQAARRGHPWIGMGEIGSTGAGGNLAQAPKSAAWASITSERF</sequence>
<evidence type="ECO:0000313" key="1">
    <source>
        <dbReference type="EMBL" id="AXF24762.1"/>
    </source>
</evidence>
<gene>
    <name evidence="1" type="ORF">CUJ89_31450</name>
</gene>
<dbReference type="Proteomes" id="UP000253104">
    <property type="component" value="Chromosome mHSR5_B"/>
</dbReference>
<dbReference type="OrthoDB" id="5678344at2"/>
<name>A0A2Z5N5C4_BURPY</name>
<dbReference type="EMBL" id="CP024903">
    <property type="protein sequence ID" value="AXF24762.1"/>
    <property type="molecule type" value="Genomic_DNA"/>
</dbReference>